<organism evidence="6 7">
    <name type="scientific">Geosmithia morbida</name>
    <dbReference type="NCBI Taxonomy" id="1094350"/>
    <lineage>
        <taxon>Eukaryota</taxon>
        <taxon>Fungi</taxon>
        <taxon>Dikarya</taxon>
        <taxon>Ascomycota</taxon>
        <taxon>Pezizomycotina</taxon>
        <taxon>Sordariomycetes</taxon>
        <taxon>Hypocreomycetidae</taxon>
        <taxon>Hypocreales</taxon>
        <taxon>Bionectriaceae</taxon>
        <taxon>Geosmithia</taxon>
    </lineage>
</organism>
<dbReference type="Proteomes" id="UP000749293">
    <property type="component" value="Unassembled WGS sequence"/>
</dbReference>
<evidence type="ECO:0000256" key="3">
    <source>
        <dbReference type="ARBA" id="ARBA00022827"/>
    </source>
</evidence>
<dbReference type="PIRSF" id="PIRSF000332">
    <property type="entry name" value="FMO"/>
    <property type="match status" value="1"/>
</dbReference>
<keyword evidence="6" id="KW-0503">Monooxygenase</keyword>
<dbReference type="OrthoDB" id="66881at2759"/>
<evidence type="ECO:0000313" key="7">
    <source>
        <dbReference type="Proteomes" id="UP000749293"/>
    </source>
</evidence>
<keyword evidence="2" id="KW-0285">Flavoprotein</keyword>
<proteinExistence type="inferred from homology"/>
<evidence type="ECO:0000256" key="4">
    <source>
        <dbReference type="ARBA" id="ARBA00022857"/>
    </source>
</evidence>
<keyword evidence="5" id="KW-0560">Oxidoreductase</keyword>
<dbReference type="GO" id="GO:0050660">
    <property type="term" value="F:flavin adenine dinucleotide binding"/>
    <property type="evidence" value="ECO:0007669"/>
    <property type="project" value="InterPro"/>
</dbReference>
<dbReference type="InterPro" id="IPR036188">
    <property type="entry name" value="FAD/NAD-bd_sf"/>
</dbReference>
<name>A0A9P5D704_9HYPO</name>
<evidence type="ECO:0000256" key="2">
    <source>
        <dbReference type="ARBA" id="ARBA00022630"/>
    </source>
</evidence>
<comment type="caution">
    <text evidence="6">The sequence shown here is derived from an EMBL/GenBank/DDBJ whole genome shotgun (WGS) entry which is preliminary data.</text>
</comment>
<gene>
    <name evidence="6" type="ORF">GMORB2_1352</name>
</gene>
<dbReference type="EMBL" id="JAANYQ010000002">
    <property type="protein sequence ID" value="KAF4126106.1"/>
    <property type="molecule type" value="Genomic_DNA"/>
</dbReference>
<dbReference type="InterPro" id="IPR050346">
    <property type="entry name" value="FMO-like"/>
</dbReference>
<protein>
    <submittedName>
        <fullName evidence="6">Dimethylaniline monooxygenase (N-oxide forming)</fullName>
    </submittedName>
</protein>
<dbReference type="RefSeq" id="XP_035324758.1">
    <property type="nucleotide sequence ID" value="XM_035463334.1"/>
</dbReference>
<dbReference type="GO" id="GO:0050661">
    <property type="term" value="F:NADP binding"/>
    <property type="evidence" value="ECO:0007669"/>
    <property type="project" value="InterPro"/>
</dbReference>
<dbReference type="Pfam" id="PF00743">
    <property type="entry name" value="FMO-like"/>
    <property type="match status" value="1"/>
</dbReference>
<evidence type="ECO:0000313" key="6">
    <source>
        <dbReference type="EMBL" id="KAF4126106.1"/>
    </source>
</evidence>
<evidence type="ECO:0000256" key="5">
    <source>
        <dbReference type="ARBA" id="ARBA00023002"/>
    </source>
</evidence>
<dbReference type="PANTHER" id="PTHR23023">
    <property type="entry name" value="DIMETHYLANILINE MONOOXYGENASE"/>
    <property type="match status" value="1"/>
</dbReference>
<keyword evidence="7" id="KW-1185">Reference proteome</keyword>
<dbReference type="Gene3D" id="3.50.50.60">
    <property type="entry name" value="FAD/NAD(P)-binding domain"/>
    <property type="match status" value="4"/>
</dbReference>
<dbReference type="InterPro" id="IPR020946">
    <property type="entry name" value="Flavin_mOase-like"/>
</dbReference>
<dbReference type="SUPFAM" id="SSF51905">
    <property type="entry name" value="FAD/NAD(P)-binding domain"/>
    <property type="match status" value="2"/>
</dbReference>
<dbReference type="GeneID" id="55967582"/>
<dbReference type="PRINTS" id="PR00370">
    <property type="entry name" value="FMOXYGENASE"/>
</dbReference>
<comment type="similarity">
    <text evidence="1">Belongs to the FMO family.</text>
</comment>
<dbReference type="GO" id="GO:0004499">
    <property type="term" value="F:N,N-dimethylaniline monooxygenase activity"/>
    <property type="evidence" value="ECO:0007669"/>
    <property type="project" value="InterPro"/>
</dbReference>
<dbReference type="InterPro" id="IPR000960">
    <property type="entry name" value="Flavin_mOase"/>
</dbReference>
<dbReference type="AlphaFoldDB" id="A0A9P5D704"/>
<reference evidence="6" key="1">
    <citation type="submission" date="2020-03" db="EMBL/GenBank/DDBJ databases">
        <title>Site-based positive gene gene selection in Geosmithia morbida across the United States reveals a broad range of putative effectors and factors for local host and environmental adapation.</title>
        <authorList>
            <person name="Onufrak A."/>
            <person name="Murdoch R.W."/>
            <person name="Gazis R."/>
            <person name="Huff M."/>
            <person name="Staton M."/>
            <person name="Klingeman W."/>
            <person name="Hadziabdic D."/>
        </authorList>
    </citation>
    <scope>NUCLEOTIDE SEQUENCE</scope>
    <source>
        <strain evidence="6">1262</strain>
    </source>
</reference>
<evidence type="ECO:0000256" key="1">
    <source>
        <dbReference type="ARBA" id="ARBA00009183"/>
    </source>
</evidence>
<keyword evidence="3" id="KW-0274">FAD</keyword>
<keyword evidence="4" id="KW-0521">NADP</keyword>
<accession>A0A9P5D704</accession>
<sequence length="477" mass="52460">MGIVAVKNLVEEGFDVTGTPSYCSAKEIERYLENYVDRFDLRSRFRLSTAVKAVTYQDDAARWRLEFFATEGEGGSPSSVYFDRVVMATGPHAEAVVPELQNAQHFSGQMIHARAFKTPEDYKDKHVVLVGLGNSSSDIADALCHVAASVSISHHRGAIVLPRHHRGLPISRLVTQRRIKTQDLLQRYLPGTLDRAVSKSSRKMMSDAFGHPDPAWRLDPAPSLAISPPIVSDTIVPQMRSGAVQSVAAIDRISGPSELTLADGTAVRAEAVIFCTGYRNGYAMLDRRFDPAASQPEAWTAAPGSKGRPLLRLYQNVFSLHKPDSLAFLGTAWFATGAFCIADLASMCIAQVWAGRSPLPSPPDMERWADAQQERLCALARRGTPVPAAVPQLEWLTWADETMGAGVIGRLGWGCKGWSFWWRDRAMWSMLMDGVLTSSMWRLFDEGKRKPWDGARETIIAANAEADSAREGRVGSV</sequence>